<evidence type="ECO:0000313" key="3">
    <source>
        <dbReference type="EMBL" id="BCJ65129.1"/>
    </source>
</evidence>
<gene>
    <name evidence="3" type="ORF">Prubr_21500</name>
</gene>
<dbReference type="KEGG" id="pry:Prubr_21500"/>
<organism evidence="3 4">
    <name type="scientific">Polymorphospora rubra</name>
    <dbReference type="NCBI Taxonomy" id="338584"/>
    <lineage>
        <taxon>Bacteria</taxon>
        <taxon>Bacillati</taxon>
        <taxon>Actinomycetota</taxon>
        <taxon>Actinomycetes</taxon>
        <taxon>Micromonosporales</taxon>
        <taxon>Micromonosporaceae</taxon>
        <taxon>Polymorphospora</taxon>
    </lineage>
</organism>
<dbReference type="EMBL" id="AP023359">
    <property type="protein sequence ID" value="BCJ65129.1"/>
    <property type="molecule type" value="Genomic_DNA"/>
</dbReference>
<accession>A0A810MYT9</accession>
<sequence length="188" mass="20853">MSTRVPGQGRLVAPVSGPVAVILARLLDEHLPRRLLSLETLVERGRMTPDLLKETLQMWADVRLAAYAYESGPAVAAVTAEPVTAVASGLMLSEITTEAAAELLNVSPNRVRQLLRRRDLQGRKIGRTWVVDLADARRQRDQRDQGWRETDGIEPVVDRTDGGRSSRHPATPRVRRRSEGTHREPSGN</sequence>
<protein>
    <recommendedName>
        <fullName evidence="2">Helix-turn-helix domain-containing protein</fullName>
    </recommendedName>
</protein>
<dbReference type="Proteomes" id="UP000680866">
    <property type="component" value="Chromosome"/>
</dbReference>
<proteinExistence type="predicted"/>
<evidence type="ECO:0000313" key="4">
    <source>
        <dbReference type="Proteomes" id="UP000680866"/>
    </source>
</evidence>
<dbReference type="InterPro" id="IPR041657">
    <property type="entry name" value="HTH_17"/>
</dbReference>
<name>A0A810MYT9_9ACTN</name>
<feature type="compositionally biased region" description="Basic and acidic residues" evidence="1">
    <location>
        <begin position="140"/>
        <end position="164"/>
    </location>
</feature>
<evidence type="ECO:0000259" key="2">
    <source>
        <dbReference type="Pfam" id="PF12728"/>
    </source>
</evidence>
<keyword evidence="4" id="KW-1185">Reference proteome</keyword>
<dbReference type="Pfam" id="PF12728">
    <property type="entry name" value="HTH_17"/>
    <property type="match status" value="1"/>
</dbReference>
<reference evidence="3" key="1">
    <citation type="submission" date="2020-08" db="EMBL/GenBank/DDBJ databases">
        <title>Whole genome shotgun sequence of Polymorphospora rubra NBRC 101157.</title>
        <authorList>
            <person name="Komaki H."/>
            <person name="Tamura T."/>
        </authorList>
    </citation>
    <scope>NUCLEOTIDE SEQUENCE</scope>
    <source>
        <strain evidence="3">NBRC 101157</strain>
    </source>
</reference>
<feature type="compositionally biased region" description="Basic and acidic residues" evidence="1">
    <location>
        <begin position="177"/>
        <end position="188"/>
    </location>
</feature>
<feature type="region of interest" description="Disordered" evidence="1">
    <location>
        <begin position="140"/>
        <end position="188"/>
    </location>
</feature>
<dbReference type="AlphaFoldDB" id="A0A810MYT9"/>
<feature type="domain" description="Helix-turn-helix" evidence="2">
    <location>
        <begin position="96"/>
        <end position="135"/>
    </location>
</feature>
<evidence type="ECO:0000256" key="1">
    <source>
        <dbReference type="SAM" id="MobiDB-lite"/>
    </source>
</evidence>